<evidence type="ECO:0000259" key="4">
    <source>
        <dbReference type="PROSITE" id="PS51118"/>
    </source>
</evidence>
<dbReference type="AlphaFoldDB" id="A0A4R4UZM3"/>
<dbReference type="RefSeq" id="WP_132601670.1">
    <property type="nucleotide sequence ID" value="NZ_SMKO01000142.1"/>
</dbReference>
<dbReference type="InterPro" id="IPR001845">
    <property type="entry name" value="HTH_ArsR_DNA-bd_dom"/>
</dbReference>
<keyword evidence="6" id="KW-1185">Reference proteome</keyword>
<dbReference type="EMBL" id="SMKO01000142">
    <property type="protein sequence ID" value="TDC98157.1"/>
    <property type="molecule type" value="Genomic_DNA"/>
</dbReference>
<keyword evidence="2" id="KW-0238">DNA-binding</keyword>
<evidence type="ECO:0000313" key="5">
    <source>
        <dbReference type="EMBL" id="TDC98157.1"/>
    </source>
</evidence>
<keyword evidence="1" id="KW-0805">Transcription regulation</keyword>
<evidence type="ECO:0000256" key="1">
    <source>
        <dbReference type="ARBA" id="ARBA00023015"/>
    </source>
</evidence>
<accession>A0A4R4UZM3</accession>
<gene>
    <name evidence="5" type="ORF">E1292_35760</name>
</gene>
<dbReference type="InterPro" id="IPR036390">
    <property type="entry name" value="WH_DNA-bd_sf"/>
</dbReference>
<evidence type="ECO:0000256" key="3">
    <source>
        <dbReference type="ARBA" id="ARBA00023163"/>
    </source>
</evidence>
<dbReference type="InterPro" id="IPR002577">
    <property type="entry name" value="HTH_HxlR"/>
</dbReference>
<keyword evidence="3" id="KW-0804">Transcription</keyword>
<dbReference type="Pfam" id="PF01638">
    <property type="entry name" value="HxlR"/>
    <property type="match status" value="1"/>
</dbReference>
<dbReference type="SUPFAM" id="SSF46785">
    <property type="entry name" value="Winged helix' DNA-binding domain"/>
    <property type="match status" value="1"/>
</dbReference>
<dbReference type="GO" id="GO:0003700">
    <property type="term" value="F:DNA-binding transcription factor activity"/>
    <property type="evidence" value="ECO:0007669"/>
    <property type="project" value="InterPro"/>
</dbReference>
<dbReference type="PANTHER" id="PTHR33204">
    <property type="entry name" value="TRANSCRIPTIONAL REGULATOR, MARR FAMILY"/>
    <property type="match status" value="1"/>
</dbReference>
<dbReference type="PROSITE" id="PS51118">
    <property type="entry name" value="HTH_HXLR"/>
    <property type="match status" value="1"/>
</dbReference>
<reference evidence="5 6" key="1">
    <citation type="submission" date="2019-03" db="EMBL/GenBank/DDBJ databases">
        <title>Draft genome sequences of novel Actinobacteria.</title>
        <authorList>
            <person name="Sahin N."/>
            <person name="Ay H."/>
            <person name="Saygin H."/>
        </authorList>
    </citation>
    <scope>NUCLEOTIDE SEQUENCE [LARGE SCALE GENOMIC DNA]</scope>
    <source>
        <strain evidence="5 6">KC310</strain>
    </source>
</reference>
<evidence type="ECO:0000313" key="6">
    <source>
        <dbReference type="Proteomes" id="UP000295258"/>
    </source>
</evidence>
<sequence length="133" mass="14351">MSGHVSERPASDQSVGGVSCGAQFTDVFRVLGKRWNGMIIVALLHRPARFSELARAIPGITDGLLTDRLRELTAARLVERHLADGSAGAVLYRLTPAGEDLRDAFQELHAWADRNNIGELCAQERATGAGPEC</sequence>
<evidence type="ECO:0000256" key="2">
    <source>
        <dbReference type="ARBA" id="ARBA00023125"/>
    </source>
</evidence>
<dbReference type="GO" id="GO:0003677">
    <property type="term" value="F:DNA binding"/>
    <property type="evidence" value="ECO:0007669"/>
    <property type="project" value="UniProtKB-KW"/>
</dbReference>
<dbReference type="CDD" id="cd00090">
    <property type="entry name" value="HTH_ARSR"/>
    <property type="match status" value="1"/>
</dbReference>
<feature type="domain" description="HTH hxlR-type" evidence="4">
    <location>
        <begin position="20"/>
        <end position="120"/>
    </location>
</feature>
<dbReference type="InterPro" id="IPR011991">
    <property type="entry name" value="ArsR-like_HTH"/>
</dbReference>
<dbReference type="Gene3D" id="1.10.10.10">
    <property type="entry name" value="Winged helix-like DNA-binding domain superfamily/Winged helix DNA-binding domain"/>
    <property type="match status" value="1"/>
</dbReference>
<proteinExistence type="predicted"/>
<comment type="caution">
    <text evidence="5">The sequence shown here is derived from an EMBL/GenBank/DDBJ whole genome shotgun (WGS) entry which is preliminary data.</text>
</comment>
<dbReference type="SMART" id="SM00418">
    <property type="entry name" value="HTH_ARSR"/>
    <property type="match status" value="1"/>
</dbReference>
<dbReference type="InterPro" id="IPR036388">
    <property type="entry name" value="WH-like_DNA-bd_sf"/>
</dbReference>
<name>A0A4R4UZM3_9ACTN</name>
<protein>
    <submittedName>
        <fullName evidence="5">Transcriptional regulator</fullName>
    </submittedName>
</protein>
<dbReference type="PANTHER" id="PTHR33204:SF37">
    <property type="entry name" value="HTH-TYPE TRANSCRIPTIONAL REGULATOR YODB"/>
    <property type="match status" value="1"/>
</dbReference>
<organism evidence="5 6">
    <name type="scientific">Nonomuraea deserti</name>
    <dbReference type="NCBI Taxonomy" id="1848322"/>
    <lineage>
        <taxon>Bacteria</taxon>
        <taxon>Bacillati</taxon>
        <taxon>Actinomycetota</taxon>
        <taxon>Actinomycetes</taxon>
        <taxon>Streptosporangiales</taxon>
        <taxon>Streptosporangiaceae</taxon>
        <taxon>Nonomuraea</taxon>
    </lineage>
</organism>
<dbReference type="Proteomes" id="UP000295258">
    <property type="component" value="Unassembled WGS sequence"/>
</dbReference>